<dbReference type="InterPro" id="IPR045139">
    <property type="entry name" value="Aladin"/>
</dbReference>
<name>A0A0H5SB01_BRUMA</name>
<evidence type="ECO:0000256" key="1">
    <source>
        <dbReference type="SAM" id="Phobius"/>
    </source>
</evidence>
<dbReference type="PANTHER" id="PTHR14494:SF0">
    <property type="entry name" value="ALADIN"/>
    <property type="match status" value="1"/>
</dbReference>
<organism evidence="2">
    <name type="scientific">Brugia malayi</name>
    <name type="common">Filarial nematode worm</name>
    <dbReference type="NCBI Taxonomy" id="6279"/>
    <lineage>
        <taxon>Eukaryota</taxon>
        <taxon>Metazoa</taxon>
        <taxon>Ecdysozoa</taxon>
        <taxon>Nematoda</taxon>
        <taxon>Chromadorea</taxon>
        <taxon>Rhabditida</taxon>
        <taxon>Spirurina</taxon>
        <taxon>Spiruromorpha</taxon>
        <taxon>Filarioidea</taxon>
        <taxon>Onchocercidae</taxon>
        <taxon>Brugia</taxon>
    </lineage>
</organism>
<sequence>MRKAKKGKRGGERQKGKKKKKIFYESFKQRTDIPICLYETNGRLIYGTEKELHEMEKNALLGVFPKIEDKLLNRLQQSLSRDSIGETFVDNQQSRFQQTLNSWAAKGIDSLMDSVRNAMSGIIPYSDWLSSAGQIFRKAQIDITNVFAKSEESLYDSIMQTSSTLNWLTNWTRCIAIHNSGHRIAVCQNNDCIRIFCCGSNRLPITLKHQYQQNVTDMAWKPFDRMVLAVACTHAVLIWKLDKQNWNIRPSVSCADVIEMSSLAPITQCFWDSLFDQALFVVSTSSSCLQVLDTSNGESELVGSWAGGRIRHVWISPNGGKIAIAYDGNVIRLSYGSEIAVLVYDLSKMILENNGNGDSTSSKSTYKVGGYIRDMKISPDGQRIAVTFSENPTIIALFVVETMPSFFFAPCGLINGAVNFGPATILSFFPKFQYGSLLIVVWLAGKIQYIPLFYGYFANEGIYLNRIKKEKLLGEIPVEQLLVRESEFSGRINSKIDDQMQKKGLDSSGCPSRERTNINSKATLDVDTELFSSVGFLIGLVGWLVGRSFGWLLGWSVGRLVVF</sequence>
<feature type="transmembrane region" description="Helical" evidence="1">
    <location>
        <begin position="435"/>
        <end position="457"/>
    </location>
</feature>
<dbReference type="InterPro" id="IPR036322">
    <property type="entry name" value="WD40_repeat_dom_sf"/>
</dbReference>
<dbReference type="InterPro" id="IPR015943">
    <property type="entry name" value="WD40/YVTN_repeat-like_dom_sf"/>
</dbReference>
<dbReference type="EMBL" id="LN857004">
    <property type="protein sequence ID" value="CRZ25290.1"/>
    <property type="molecule type" value="Genomic_DNA"/>
</dbReference>
<dbReference type="AlphaFoldDB" id="A0A0H5SB01"/>
<dbReference type="SUPFAM" id="SSF50978">
    <property type="entry name" value="WD40 repeat-like"/>
    <property type="match status" value="1"/>
</dbReference>
<feature type="transmembrane region" description="Helical" evidence="1">
    <location>
        <begin position="530"/>
        <end position="553"/>
    </location>
</feature>
<dbReference type="OMA" id="MAWKPFD"/>
<protein>
    <submittedName>
        <fullName evidence="2">Bm10665</fullName>
    </submittedName>
</protein>
<reference evidence="2" key="2">
    <citation type="submission" date="2012-12" db="EMBL/GenBank/DDBJ databases">
        <authorList>
            <person name="Gao Y.W."/>
            <person name="Fan S.T."/>
            <person name="Sun H.T."/>
            <person name="Wang Z."/>
            <person name="Gao X.L."/>
            <person name="Li Y.G."/>
            <person name="Wang T.C."/>
            <person name="Zhang K."/>
            <person name="Xu W.W."/>
            <person name="Yu Z.J."/>
            <person name="Xia X.Z."/>
        </authorList>
    </citation>
    <scope>NUCLEOTIDE SEQUENCE</scope>
    <source>
        <strain evidence="2">FR3</strain>
    </source>
</reference>
<dbReference type="GO" id="GO:0005643">
    <property type="term" value="C:nuclear pore"/>
    <property type="evidence" value="ECO:0007669"/>
    <property type="project" value="TreeGrafter"/>
</dbReference>
<feature type="transmembrane region" description="Helical" evidence="1">
    <location>
        <begin position="406"/>
        <end position="429"/>
    </location>
</feature>
<keyword evidence="1" id="KW-0472">Membrane</keyword>
<proteinExistence type="predicted"/>
<reference evidence="2" key="1">
    <citation type="journal article" date="2007" name="Science">
        <title>Draft genome of the filarial nematode parasite Brugia malayi.</title>
        <authorList>
            <person name="Ghedin E."/>
            <person name="Wang S."/>
            <person name="Spiro D."/>
            <person name="Caler E."/>
            <person name="Zhao Q."/>
            <person name="Crabtree J."/>
            <person name="Allen J.E."/>
            <person name="Delcher A.L."/>
            <person name="Guiliano D.B."/>
            <person name="Miranda-Saavedra D."/>
            <person name="Angiuoli S.V."/>
            <person name="Creasy T."/>
            <person name="Amedeo P."/>
            <person name="Haas B."/>
            <person name="El-Sayed N.M."/>
            <person name="Wortman J.R."/>
            <person name="Feldblyum T."/>
            <person name="Tallon L."/>
            <person name="Schatz M."/>
            <person name="Shumway M."/>
            <person name="Koo H."/>
            <person name="Salzberg S.L."/>
            <person name="Schobel S."/>
            <person name="Pertea M."/>
            <person name="Pop M."/>
            <person name="White O."/>
            <person name="Barton G.J."/>
            <person name="Carlow C.K."/>
            <person name="Crawford M.J."/>
            <person name="Daub J."/>
            <person name="Dimmic M.W."/>
            <person name="Estes C.F."/>
            <person name="Foster J.M."/>
            <person name="Ganatra M."/>
            <person name="Gregory W.F."/>
            <person name="Johnson N.M."/>
            <person name="Jin J."/>
            <person name="Komuniecki R."/>
            <person name="Korf I."/>
            <person name="Kumar S."/>
            <person name="Laney S."/>
            <person name="Li B.W."/>
            <person name="Li W."/>
            <person name="Lindblom T.H."/>
            <person name="Lustigman S."/>
            <person name="Ma D."/>
            <person name="Maina C.V."/>
            <person name="Martin D.M."/>
            <person name="McCarter J.P."/>
            <person name="McReynolds L."/>
            <person name="Mitreva M."/>
            <person name="Nutman T.B."/>
            <person name="Parkinson J."/>
            <person name="Peregrin-Alvarez J.M."/>
            <person name="Poole C."/>
            <person name="Ren Q."/>
            <person name="Saunders L."/>
            <person name="Sluder A.E."/>
            <person name="Smith K."/>
            <person name="Stanke M."/>
            <person name="Unnasch T.R."/>
            <person name="Ware J."/>
            <person name="Wei A.D."/>
            <person name="Weil G."/>
            <person name="Williams D.J."/>
            <person name="Zhang Y."/>
            <person name="Williams S.A."/>
            <person name="Fraser-Liggett C."/>
            <person name="Slatko B."/>
            <person name="Blaxter M.L."/>
            <person name="Scott A.L."/>
        </authorList>
    </citation>
    <scope>NUCLEOTIDE SEQUENCE</scope>
    <source>
        <strain evidence="2">FR3</strain>
    </source>
</reference>
<keyword evidence="1" id="KW-0812">Transmembrane</keyword>
<dbReference type="GO" id="GO:0006913">
    <property type="term" value="P:nucleocytoplasmic transport"/>
    <property type="evidence" value="ECO:0007669"/>
    <property type="project" value="TreeGrafter"/>
</dbReference>
<accession>A0A0H5SB01</accession>
<keyword evidence="1" id="KW-1133">Transmembrane helix</keyword>
<dbReference type="Gene3D" id="2.130.10.10">
    <property type="entry name" value="YVTN repeat-like/Quinoprotein amine dehydrogenase"/>
    <property type="match status" value="1"/>
</dbReference>
<dbReference type="PANTHER" id="PTHR14494">
    <property type="entry name" value="ALADIN/ADRACALIN/AAAS"/>
    <property type="match status" value="1"/>
</dbReference>
<evidence type="ECO:0000313" key="2">
    <source>
        <dbReference type="EMBL" id="CRZ25290.1"/>
    </source>
</evidence>
<gene>
    <name evidence="2" type="primary">Bm10665</name>
    <name evidence="2" type="ORF">BM_Bm10665</name>
</gene>